<feature type="transmembrane region" description="Helical" evidence="8">
    <location>
        <begin position="175"/>
        <end position="199"/>
    </location>
</feature>
<evidence type="ECO:0000256" key="4">
    <source>
        <dbReference type="ARBA" id="ARBA00022475"/>
    </source>
</evidence>
<dbReference type="PANTHER" id="PTHR30472">
    <property type="entry name" value="FERRIC ENTEROBACTIN TRANSPORT SYSTEM PERMEASE PROTEIN"/>
    <property type="match status" value="1"/>
</dbReference>
<evidence type="ECO:0000313" key="10">
    <source>
        <dbReference type="Proteomes" id="UP001065322"/>
    </source>
</evidence>
<organism evidence="9 10">
    <name type="scientific">Thalassolituus hydrocarboniclasticus</name>
    <dbReference type="NCBI Taxonomy" id="2742796"/>
    <lineage>
        <taxon>Bacteria</taxon>
        <taxon>Pseudomonadati</taxon>
        <taxon>Pseudomonadota</taxon>
        <taxon>Gammaproteobacteria</taxon>
        <taxon>Oceanospirillales</taxon>
        <taxon>Oceanospirillaceae</taxon>
        <taxon>Thalassolituus</taxon>
    </lineage>
</organism>
<feature type="transmembrane region" description="Helical" evidence="8">
    <location>
        <begin position="267"/>
        <end position="296"/>
    </location>
</feature>
<accession>A0ABY6ADZ2</accession>
<name>A0ABY6ADZ2_9GAMM</name>
<proteinExistence type="inferred from homology"/>
<dbReference type="InterPro" id="IPR037294">
    <property type="entry name" value="ABC_BtuC-like"/>
</dbReference>
<feature type="transmembrane region" description="Helical" evidence="8">
    <location>
        <begin position="24"/>
        <end position="42"/>
    </location>
</feature>
<evidence type="ECO:0000256" key="3">
    <source>
        <dbReference type="ARBA" id="ARBA00022448"/>
    </source>
</evidence>
<evidence type="ECO:0000256" key="1">
    <source>
        <dbReference type="ARBA" id="ARBA00004651"/>
    </source>
</evidence>
<evidence type="ECO:0000256" key="6">
    <source>
        <dbReference type="ARBA" id="ARBA00022989"/>
    </source>
</evidence>
<gene>
    <name evidence="9" type="ORF">HUF19_15685</name>
</gene>
<feature type="transmembrane region" description="Helical" evidence="8">
    <location>
        <begin position="83"/>
        <end position="104"/>
    </location>
</feature>
<evidence type="ECO:0000256" key="2">
    <source>
        <dbReference type="ARBA" id="ARBA00007935"/>
    </source>
</evidence>
<dbReference type="PANTHER" id="PTHR30472:SF25">
    <property type="entry name" value="ABC TRANSPORTER PERMEASE PROTEIN MJ0876-RELATED"/>
    <property type="match status" value="1"/>
</dbReference>
<dbReference type="Pfam" id="PF01032">
    <property type="entry name" value="FecCD"/>
    <property type="match status" value="1"/>
</dbReference>
<dbReference type="SUPFAM" id="SSF81345">
    <property type="entry name" value="ABC transporter involved in vitamin B12 uptake, BtuC"/>
    <property type="match status" value="1"/>
</dbReference>
<dbReference type="Gene3D" id="1.10.3470.10">
    <property type="entry name" value="ABC transporter involved in vitamin B12 uptake, BtuC"/>
    <property type="match status" value="1"/>
</dbReference>
<reference evidence="10" key="1">
    <citation type="submission" date="2020-06" db="EMBL/GenBank/DDBJ databases">
        <title>Thalassolituus marinus alknpb1M-1, a hydrocarbon-degrading bacterium isolated from the deep-sea overlying water using an in-situ strategy from the South China Sea basin.</title>
        <authorList>
            <person name="Dong C."/>
            <person name="Chen Y."/>
            <person name="Shao Z."/>
        </authorList>
    </citation>
    <scope>NUCLEOTIDE SEQUENCE [LARGE SCALE GENOMIC DNA]</scope>
    <source>
        <strain evidence="10">alknpb1M-1</strain>
    </source>
</reference>
<dbReference type="EMBL" id="CP054475">
    <property type="protein sequence ID" value="UXD88788.1"/>
    <property type="molecule type" value="Genomic_DNA"/>
</dbReference>
<evidence type="ECO:0000256" key="7">
    <source>
        <dbReference type="ARBA" id="ARBA00023136"/>
    </source>
</evidence>
<feature type="transmembrane region" description="Helical" evidence="8">
    <location>
        <begin position="308"/>
        <end position="330"/>
    </location>
</feature>
<evidence type="ECO:0000256" key="5">
    <source>
        <dbReference type="ARBA" id="ARBA00022692"/>
    </source>
</evidence>
<feature type="transmembrane region" description="Helical" evidence="8">
    <location>
        <begin position="136"/>
        <end position="163"/>
    </location>
</feature>
<evidence type="ECO:0000313" key="9">
    <source>
        <dbReference type="EMBL" id="UXD88788.1"/>
    </source>
</evidence>
<keyword evidence="4" id="KW-1003">Cell membrane</keyword>
<keyword evidence="5 8" id="KW-0812">Transmembrane</keyword>
<dbReference type="CDD" id="cd06550">
    <property type="entry name" value="TM_ABC_iron-siderophores_like"/>
    <property type="match status" value="1"/>
</dbReference>
<dbReference type="Proteomes" id="UP001065322">
    <property type="component" value="Chromosome"/>
</dbReference>
<evidence type="ECO:0000256" key="8">
    <source>
        <dbReference type="SAM" id="Phobius"/>
    </source>
</evidence>
<feature type="transmembrane region" description="Helical" evidence="8">
    <location>
        <begin position="111"/>
        <end position="130"/>
    </location>
</feature>
<feature type="transmembrane region" description="Helical" evidence="8">
    <location>
        <begin position="336"/>
        <end position="355"/>
    </location>
</feature>
<comment type="subcellular location">
    <subcellularLocation>
        <location evidence="1">Cell membrane</location>
        <topology evidence="1">Multi-pass membrane protein</topology>
    </subcellularLocation>
</comment>
<dbReference type="InterPro" id="IPR000522">
    <property type="entry name" value="ABC_transptr_permease_BtuC"/>
</dbReference>
<keyword evidence="6 8" id="KW-1133">Transmembrane helix</keyword>
<keyword evidence="10" id="KW-1185">Reference proteome</keyword>
<keyword evidence="7 8" id="KW-0472">Membrane</keyword>
<protein>
    <submittedName>
        <fullName evidence="9">Iron ABC transporter permease</fullName>
    </submittedName>
</protein>
<sequence>MPGAAIGLQGPRLALLQSAALRQALLFFTAAGLLVLLILLSLRTGPVELTNAQVLQSLWNAVTFADIQGQSDWVIRELRLPRTLLAVLIGAGLAAAGAVTQGVFRNPLADPGLIGVASGAALAAVAVIVLKDSLLAFWVAVMGPLALPIAAFLGGLAVTLVIYRLGTRNGQTQVATLLLAGVAINVLTGALTGILTYMADDQALRSMTFWSMGSLAHGRWPEIAALSVCIILPLCFLPRFARLLNALLLGEAVATHLGYRVQQAKLWLIAAAALMVGAGVAVAGMIGFIGLVVPHLLRLLIGPDHRALLPASVLLGASLLLIADMIARTWLAPADLPVGLVMAVIGGPVFLSLLLQQVKHSRG</sequence>
<comment type="similarity">
    <text evidence="2">Belongs to the binding-protein-dependent transport system permease family. FecCD subfamily.</text>
</comment>
<keyword evidence="3" id="KW-0813">Transport</keyword>